<dbReference type="Proteomes" id="UP000285190">
    <property type="component" value="Unassembled WGS sequence"/>
</dbReference>
<gene>
    <name evidence="2" type="ORF">D3870_17085</name>
</gene>
<reference evidence="2 3" key="1">
    <citation type="submission" date="2018-09" db="EMBL/GenBank/DDBJ databases">
        <authorList>
            <person name="Zhu H."/>
        </authorList>
    </citation>
    <scope>NUCLEOTIDE SEQUENCE [LARGE SCALE GENOMIC DNA]</scope>
    <source>
        <strain evidence="2 3">K2R10-39</strain>
    </source>
</reference>
<name>A0A418X4X1_9BURK</name>
<accession>A0A418X4X1</accession>
<feature type="compositionally biased region" description="Basic and acidic residues" evidence="1">
    <location>
        <begin position="101"/>
        <end position="110"/>
    </location>
</feature>
<evidence type="ECO:0000313" key="2">
    <source>
        <dbReference type="EMBL" id="RJG07480.1"/>
    </source>
</evidence>
<sequence>MNIADKPARIAMKNASQETEVKTGPPLREDATPRLPNERDESADSQSSGPRRKIRQAYDDLMSGQVDTDLRAERGVDAVVNQTPEPSPVNPLDVPRKKKVEKQDEKQDGK</sequence>
<comment type="caution">
    <text evidence="2">The sequence shown here is derived from an EMBL/GenBank/DDBJ whole genome shotgun (WGS) entry which is preliminary data.</text>
</comment>
<proteinExistence type="predicted"/>
<dbReference type="EMBL" id="QYUN01000002">
    <property type="protein sequence ID" value="RJG07480.1"/>
    <property type="molecule type" value="Genomic_DNA"/>
</dbReference>
<evidence type="ECO:0000313" key="3">
    <source>
        <dbReference type="Proteomes" id="UP000285190"/>
    </source>
</evidence>
<dbReference type="AlphaFoldDB" id="A0A418X4X1"/>
<evidence type="ECO:0000256" key="1">
    <source>
        <dbReference type="SAM" id="MobiDB-lite"/>
    </source>
</evidence>
<keyword evidence="3" id="KW-1185">Reference proteome</keyword>
<organism evidence="2 3">
    <name type="scientific">Noviherbaspirillum cavernae</name>
    <dbReference type="NCBI Taxonomy" id="2320862"/>
    <lineage>
        <taxon>Bacteria</taxon>
        <taxon>Pseudomonadati</taxon>
        <taxon>Pseudomonadota</taxon>
        <taxon>Betaproteobacteria</taxon>
        <taxon>Burkholderiales</taxon>
        <taxon>Oxalobacteraceae</taxon>
        <taxon>Noviherbaspirillum</taxon>
    </lineage>
</organism>
<feature type="compositionally biased region" description="Basic and acidic residues" evidence="1">
    <location>
        <begin position="27"/>
        <end position="42"/>
    </location>
</feature>
<protein>
    <submittedName>
        <fullName evidence="2">Uncharacterized protein</fullName>
    </submittedName>
</protein>
<feature type="region of interest" description="Disordered" evidence="1">
    <location>
        <begin position="1"/>
        <end position="110"/>
    </location>
</feature>